<dbReference type="AlphaFoldDB" id="A0A0U1HQM1"/>
<organism evidence="1 2">
    <name type="scientific">Yersinia rohdei</name>
    <dbReference type="NCBI Taxonomy" id="29485"/>
    <lineage>
        <taxon>Bacteria</taxon>
        <taxon>Pseudomonadati</taxon>
        <taxon>Pseudomonadota</taxon>
        <taxon>Gammaproteobacteria</taxon>
        <taxon>Enterobacterales</taxon>
        <taxon>Yersiniaceae</taxon>
        <taxon>Yersinia</taxon>
    </lineage>
</organism>
<proteinExistence type="predicted"/>
<gene>
    <name evidence="1" type="ORF">ERS008555_01215</name>
</gene>
<protein>
    <submittedName>
        <fullName evidence="1">Uncharacterized conserved protein</fullName>
    </submittedName>
</protein>
<dbReference type="EMBL" id="CTKE01000005">
    <property type="protein sequence ID" value="CQI88865.1"/>
    <property type="molecule type" value="Genomic_DNA"/>
</dbReference>
<dbReference type="PANTHER" id="PTHR33840">
    <property type="match status" value="1"/>
</dbReference>
<reference evidence="1 2" key="1">
    <citation type="submission" date="2015-03" db="EMBL/GenBank/DDBJ databases">
        <authorList>
            <person name="Murphy D."/>
        </authorList>
    </citation>
    <scope>NUCLEOTIDE SEQUENCE [LARGE SCALE GENOMIC DNA]</scope>
    <source>
        <strain evidence="1 2">68/02</strain>
    </source>
</reference>
<dbReference type="PROSITE" id="PS51257">
    <property type="entry name" value="PROKAR_LIPOPROTEIN"/>
    <property type="match status" value="1"/>
</dbReference>
<dbReference type="OrthoDB" id="4378831at2"/>
<dbReference type="PANTHER" id="PTHR33840:SF1">
    <property type="entry name" value="TLE1 PHOSPHOLIPASE DOMAIN-CONTAINING PROTEIN"/>
    <property type="match status" value="1"/>
</dbReference>
<evidence type="ECO:0000313" key="1">
    <source>
        <dbReference type="EMBL" id="CQI88865.1"/>
    </source>
</evidence>
<evidence type="ECO:0000313" key="2">
    <source>
        <dbReference type="Proteomes" id="UP000042054"/>
    </source>
</evidence>
<name>A0A0U1HQM1_YERRO</name>
<accession>A0A0U1HQM1</accession>
<sequence length="513" mass="57079">MTEKLIHRFIIILFCCLLSIFLTACTSLVSGERRIPVKVTDSEDIKKITGIVNNAPLITHPIGDRPVKIYKIAFDGTLNDRTRVPSGERETLVARIAELIKADEYYPGAGMQDGNTNYWDASSGDSSVRIATEAKDKFFTQVQLWLNENPDTDIRVFVTGFSRGAATARHFINIVSSQWDTHFNSQSGQFVAKSPRFYALLYDTVATGQQDKLVLSIPTSVDYLVHFVATDEARNRFFTPTVDIDQTPLPLGTQFSPIKRINTIYLPGAHSDIGASYSNGIGDSYITLTEQFLFMMGLVQTNCWETYNDPLLAGKHDSRGILDVIFGSQNPSTVMAVNRSSIIKEAIPLAIEERKDIAHRLDDMWIANSKRMSVMDVSRTEMLLPSFTLQKSAAGIVLISTSNIVKPESLKLSPEGDATRLRYRLTMGKIENSLLLKSQVTRHIKPEGSKVAFSILDTPPESYMATWVDNQLVELTLVTISSEAIYEAPLQRCVKQLDGTFRSPISTMVVGSN</sequence>
<dbReference type="STRING" id="29485.CH64_3688"/>
<dbReference type="Proteomes" id="UP000042054">
    <property type="component" value="Unassembled WGS sequence"/>
</dbReference>
<dbReference type="RefSeq" id="WP_050534733.1">
    <property type="nucleotide sequence ID" value="NZ_CTKE01000005.1"/>
</dbReference>